<keyword evidence="21" id="KW-1185">Reference proteome</keyword>
<organism evidence="20 21">
    <name type="scientific">Xiphophorus couchianus</name>
    <name type="common">Monterrey platyfish</name>
    <dbReference type="NCBI Taxonomy" id="32473"/>
    <lineage>
        <taxon>Eukaryota</taxon>
        <taxon>Metazoa</taxon>
        <taxon>Chordata</taxon>
        <taxon>Craniata</taxon>
        <taxon>Vertebrata</taxon>
        <taxon>Euteleostomi</taxon>
        <taxon>Actinopterygii</taxon>
        <taxon>Neopterygii</taxon>
        <taxon>Teleostei</taxon>
        <taxon>Neoteleostei</taxon>
        <taxon>Acanthomorphata</taxon>
        <taxon>Ovalentaria</taxon>
        <taxon>Atherinomorphae</taxon>
        <taxon>Cyprinodontiformes</taxon>
        <taxon>Poeciliidae</taxon>
        <taxon>Poeciliinae</taxon>
        <taxon>Xiphophorus</taxon>
    </lineage>
</organism>
<evidence type="ECO:0000256" key="18">
    <source>
        <dbReference type="SAM" id="SignalP"/>
    </source>
</evidence>
<dbReference type="GO" id="GO:0007206">
    <property type="term" value="P:phospholipase C-activating G protein-coupled glutamate receptor signaling pathway"/>
    <property type="evidence" value="ECO:0007669"/>
    <property type="project" value="UniProtKB-ARBA"/>
</dbReference>
<sequence>MMMLSLLLFLPVWVWCEGADSSERRVVAHMPGDIIIGALFSVHHQPPADKVHERKCGAVREQYGIQRVEAMMHTLDRINADQNILPNITLGCEIRDSCWHSAVALEQSIEFIRDSLVASDEAEEWGGCADPSATPMRGKKPIVGLIGPGSSSVAIQVQNLLQLFNIPQIAYSATSMDLSDKSLYKYFMRVVPSDAQQARAMVDIVKRYNWSYVSAIHTEGNYGESGMEAFKDMAAKEGICIAHSGKIWSNAGEQSFDRLLLRLKAHLPKARVVACFCEGMTVRNILMAMKRKKVVGEFLLIGSDGWADRYDVTEGYAEEAAGGITIKLQSADVKWFDDYYLKLRPENNPRNPWFPEFWQHRFHCRLKGHPQESNKYNRTCERKDSLQTHYAQDTKMGFVINAIYSMAFGLHNMQRSLCPGYQGLCDAMRPIDGATLLDFLMKTNFTGVSGEGILFDENGDSPGRYEIMNFKKMGRDYYDYINVGSWDNSGLKIADDEIWSRKDAIIKSVCSEPCDKGQIKVIRKGEVSCCWTCTLCKENEFVFDEYTCQACNLGSWPNDGLTGCDPIPVEYLRWGDPEPIAAVVFACLGLMLKMCPNFFFHFVISSSRELCYIILAGICLGYLCTFTLIAKPHVIHCYLQRLGIGLSPAMSYSALVTKTNRIARILAGSKKKICTKKPRFMSACAQLIIAFLLILLQLGIIVALFLMEPPNVINDYPSIRQVNLICNTTNLGVVAPLGYNGLLILSCTFYAFKTRNVPANFNEAKYIAFTMYTTCIIWLAFVPIYFGSNYKIITMCFSVSLSATVALCCMFAPKVYIILAKPERNVRSAFTTSTVVRMHVGDGKSSSAASRSSSLVNLFKRRGSTGETLRYIYV</sequence>
<evidence type="ECO:0000313" key="21">
    <source>
        <dbReference type="Proteomes" id="UP000261380"/>
    </source>
</evidence>
<dbReference type="FunFam" id="3.40.50.2300:FF:000243">
    <property type="entry name" value="Metabotropic glutamate receptor 5"/>
    <property type="match status" value="1"/>
</dbReference>
<evidence type="ECO:0000256" key="11">
    <source>
        <dbReference type="ARBA" id="ARBA00023157"/>
    </source>
</evidence>
<dbReference type="CDD" id="cd06374">
    <property type="entry name" value="PBP1_mGluR_groupI"/>
    <property type="match status" value="1"/>
</dbReference>
<evidence type="ECO:0000256" key="6">
    <source>
        <dbReference type="ARBA" id="ARBA00022692"/>
    </source>
</evidence>
<dbReference type="PRINTS" id="PR00248">
    <property type="entry name" value="GPCRMGR"/>
</dbReference>
<evidence type="ECO:0000256" key="10">
    <source>
        <dbReference type="ARBA" id="ARBA00023136"/>
    </source>
</evidence>
<dbReference type="GO" id="GO:0005886">
    <property type="term" value="C:plasma membrane"/>
    <property type="evidence" value="ECO:0007669"/>
    <property type="project" value="UniProtKB-SubCell"/>
</dbReference>
<dbReference type="InterPro" id="IPR050726">
    <property type="entry name" value="mGluR"/>
</dbReference>
<keyword evidence="6 17" id="KW-0812">Transmembrane</keyword>
<evidence type="ECO:0000256" key="9">
    <source>
        <dbReference type="ARBA" id="ARBA00023040"/>
    </source>
</evidence>
<feature type="transmembrane region" description="Helical" evidence="17">
    <location>
        <begin position="764"/>
        <end position="786"/>
    </location>
</feature>
<comment type="subcellular location">
    <subcellularLocation>
        <location evidence="1">Cell membrane</location>
        <topology evidence="1">Multi-pass membrane protein</topology>
    </subcellularLocation>
</comment>
<dbReference type="InterPro" id="IPR038550">
    <property type="entry name" value="GPCR_3_9-Cys_sf"/>
</dbReference>
<evidence type="ECO:0000256" key="7">
    <source>
        <dbReference type="ARBA" id="ARBA00022729"/>
    </source>
</evidence>
<dbReference type="InterPro" id="IPR017978">
    <property type="entry name" value="GPCR_3_C"/>
</dbReference>
<keyword evidence="11" id="KW-1015">Disulfide bond</keyword>
<dbReference type="GO" id="GO:0004930">
    <property type="term" value="F:G protein-coupled receptor activity"/>
    <property type="evidence" value="ECO:0007669"/>
    <property type="project" value="UniProtKB-KW"/>
</dbReference>
<feature type="signal peptide" evidence="18">
    <location>
        <begin position="1"/>
        <end position="18"/>
    </location>
</feature>
<dbReference type="Gene3D" id="3.40.50.2300">
    <property type="match status" value="2"/>
</dbReference>
<dbReference type="GO" id="GO:1902533">
    <property type="term" value="P:positive regulation of intracellular signal transduction"/>
    <property type="evidence" value="ECO:0007669"/>
    <property type="project" value="UniProtKB-ARBA"/>
</dbReference>
<keyword evidence="13" id="KW-0325">Glycoprotein</keyword>
<comment type="similarity">
    <text evidence="2">Belongs to the G-protein coupled receptor 3 family.</text>
</comment>
<dbReference type="InterPro" id="IPR011500">
    <property type="entry name" value="GPCR_3_9-Cys_dom"/>
</dbReference>
<dbReference type="InterPro" id="IPR001828">
    <property type="entry name" value="ANF_lig-bd_rcpt"/>
</dbReference>
<dbReference type="Pfam" id="PF00003">
    <property type="entry name" value="7tm_3"/>
    <property type="match status" value="1"/>
</dbReference>
<feature type="transmembrane region" description="Helical" evidence="17">
    <location>
        <begin position="733"/>
        <end position="752"/>
    </location>
</feature>
<evidence type="ECO:0000313" key="20">
    <source>
        <dbReference type="Ensembl" id="ENSXCOP00000017009.1"/>
    </source>
</evidence>
<dbReference type="Gene3D" id="2.10.50.30">
    <property type="entry name" value="GPCR, family 3, nine cysteines domain"/>
    <property type="match status" value="1"/>
</dbReference>
<dbReference type="GO" id="GO:0030425">
    <property type="term" value="C:dendrite"/>
    <property type="evidence" value="ECO:0007669"/>
    <property type="project" value="UniProtKB-ARBA"/>
</dbReference>
<feature type="transmembrane region" description="Helical" evidence="17">
    <location>
        <begin position="792"/>
        <end position="819"/>
    </location>
</feature>
<keyword evidence="12" id="KW-0675">Receptor</keyword>
<feature type="transmembrane region" description="Helical" evidence="17">
    <location>
        <begin position="680"/>
        <end position="707"/>
    </location>
</feature>
<dbReference type="InterPro" id="IPR000162">
    <property type="entry name" value="GPCR_3_mtglu_rcpt"/>
</dbReference>
<evidence type="ECO:0000256" key="16">
    <source>
        <dbReference type="ARBA" id="ARBA00070127"/>
    </source>
</evidence>
<keyword evidence="8 17" id="KW-1133">Transmembrane helix</keyword>
<evidence type="ECO:0000256" key="3">
    <source>
        <dbReference type="ARBA" id="ARBA00022475"/>
    </source>
</evidence>
<dbReference type="PRINTS" id="PR00593">
    <property type="entry name" value="MTABOTROPICR"/>
</dbReference>
<keyword evidence="10 17" id="KW-0472">Membrane</keyword>
<dbReference type="FunFam" id="3.40.50.2300:FF:000219">
    <property type="entry name" value="Glutamate metabotropic receptor 5"/>
    <property type="match status" value="1"/>
</dbReference>
<proteinExistence type="inferred from homology"/>
<keyword evidence="7 18" id="KW-0732">Signal</keyword>
<dbReference type="AlphaFoldDB" id="A0A3B5MBD5"/>
<evidence type="ECO:0000256" key="13">
    <source>
        <dbReference type="ARBA" id="ARBA00023180"/>
    </source>
</evidence>
<dbReference type="GO" id="GO:0008066">
    <property type="term" value="F:glutamate receptor activity"/>
    <property type="evidence" value="ECO:0007669"/>
    <property type="project" value="UniProtKB-ARBA"/>
</dbReference>
<evidence type="ECO:0000256" key="8">
    <source>
        <dbReference type="ARBA" id="ARBA00022989"/>
    </source>
</evidence>
<keyword evidence="9" id="KW-0297">G-protein coupled receptor</keyword>
<keyword evidence="14" id="KW-0807">Transducer</keyword>
<dbReference type="CDD" id="cd15450">
    <property type="entry name" value="7tmC_mGluR5"/>
    <property type="match status" value="1"/>
</dbReference>
<evidence type="ECO:0000256" key="17">
    <source>
        <dbReference type="SAM" id="Phobius"/>
    </source>
</evidence>
<feature type="transmembrane region" description="Helical" evidence="17">
    <location>
        <begin position="642"/>
        <end position="659"/>
    </location>
</feature>
<evidence type="ECO:0000256" key="14">
    <source>
        <dbReference type="ARBA" id="ARBA00023224"/>
    </source>
</evidence>
<evidence type="ECO:0000256" key="15">
    <source>
        <dbReference type="ARBA" id="ARBA00058291"/>
    </source>
</evidence>
<dbReference type="Pfam" id="PF01094">
    <property type="entry name" value="ANF_receptor"/>
    <property type="match status" value="1"/>
</dbReference>
<dbReference type="InterPro" id="IPR000202">
    <property type="entry name" value="GPCR_3_mGluR5"/>
</dbReference>
<dbReference type="Pfam" id="PF07562">
    <property type="entry name" value="NCD3G"/>
    <property type="match status" value="1"/>
</dbReference>
<evidence type="ECO:0000256" key="4">
    <source>
        <dbReference type="ARBA" id="ARBA00022481"/>
    </source>
</evidence>
<evidence type="ECO:0000256" key="2">
    <source>
        <dbReference type="ARBA" id="ARBA00007242"/>
    </source>
</evidence>
<dbReference type="STRING" id="32473.ENSXCOP00000017009"/>
<dbReference type="SUPFAM" id="SSF53822">
    <property type="entry name" value="Periplasmic binding protein-like I"/>
    <property type="match status" value="1"/>
</dbReference>
<dbReference type="InterPro" id="IPR028082">
    <property type="entry name" value="Peripla_BP_I"/>
</dbReference>
<feature type="transmembrane region" description="Helical" evidence="17">
    <location>
        <begin position="610"/>
        <end position="630"/>
    </location>
</feature>
<name>A0A3B5MBD5_9TELE</name>
<comment type="function">
    <text evidence="15">G-protein coupled receptor for glutamate. Ligand binding causes a conformation change that triggers signaling via guanine nucleotide-binding proteins (G proteins) and modulates the activity of down-stream effectors. Signaling activates a phosphatidylinositol-calcium second messenger system and generates a calcium-activated chloride current. Plays an important role in the regulation of synaptic plasticity and the modulation of the neural network activity.</text>
</comment>
<evidence type="ECO:0000259" key="19">
    <source>
        <dbReference type="PROSITE" id="PS50259"/>
    </source>
</evidence>
<evidence type="ECO:0000256" key="1">
    <source>
        <dbReference type="ARBA" id="ARBA00004651"/>
    </source>
</evidence>
<dbReference type="GeneTree" id="ENSGT01030000234595"/>
<reference evidence="20" key="1">
    <citation type="submission" date="2025-08" db="UniProtKB">
        <authorList>
            <consortium name="Ensembl"/>
        </authorList>
    </citation>
    <scope>IDENTIFICATION</scope>
</reference>
<feature type="transmembrane region" description="Helical" evidence="17">
    <location>
        <begin position="580"/>
        <end position="603"/>
    </location>
</feature>
<dbReference type="Ensembl" id="ENSXCOT00000017228.1">
    <property type="protein sequence ID" value="ENSXCOP00000017009.1"/>
    <property type="gene ID" value="ENSXCOG00000012828.1"/>
</dbReference>
<keyword evidence="4" id="KW-0488">Methylation</keyword>
<dbReference type="FunFam" id="2.10.50.30:FF:000001">
    <property type="entry name" value="metabotropic glutamate receptor 1"/>
    <property type="match status" value="1"/>
</dbReference>
<dbReference type="PROSITE" id="PS50259">
    <property type="entry name" value="G_PROTEIN_RECEP_F3_4"/>
    <property type="match status" value="1"/>
</dbReference>
<dbReference type="GO" id="GO:0030296">
    <property type="term" value="F:protein tyrosine kinase activator activity"/>
    <property type="evidence" value="ECO:0007669"/>
    <property type="project" value="UniProtKB-ARBA"/>
</dbReference>
<dbReference type="PRINTS" id="PR01055">
    <property type="entry name" value="MTABOTROPC5R"/>
</dbReference>
<dbReference type="PROSITE" id="PS00980">
    <property type="entry name" value="G_PROTEIN_RECEP_F3_2"/>
    <property type="match status" value="1"/>
</dbReference>
<dbReference type="InterPro" id="IPR000337">
    <property type="entry name" value="GPCR_3"/>
</dbReference>
<keyword evidence="5" id="KW-0597">Phosphoprotein</keyword>
<dbReference type="InterPro" id="IPR017979">
    <property type="entry name" value="GPCR_3_CS"/>
</dbReference>
<dbReference type="Proteomes" id="UP000261380">
    <property type="component" value="Unplaced"/>
</dbReference>
<dbReference type="PANTHER" id="PTHR24060">
    <property type="entry name" value="METABOTROPIC GLUTAMATE RECEPTOR"/>
    <property type="match status" value="1"/>
</dbReference>
<feature type="chain" id="PRO_5017455870" description="Metabotropic glutamate receptor 5" evidence="18">
    <location>
        <begin position="19"/>
        <end position="874"/>
    </location>
</feature>
<protein>
    <recommendedName>
        <fullName evidence="16">Metabotropic glutamate receptor 5</fullName>
    </recommendedName>
</protein>
<reference evidence="20" key="2">
    <citation type="submission" date="2025-09" db="UniProtKB">
        <authorList>
            <consortium name="Ensembl"/>
        </authorList>
    </citation>
    <scope>IDENTIFICATION</scope>
</reference>
<evidence type="ECO:0000256" key="12">
    <source>
        <dbReference type="ARBA" id="ARBA00023170"/>
    </source>
</evidence>
<accession>A0A3B5MBD5</accession>
<dbReference type="PROSITE" id="PS00979">
    <property type="entry name" value="G_PROTEIN_RECEP_F3_1"/>
    <property type="match status" value="1"/>
</dbReference>
<keyword evidence="3" id="KW-1003">Cell membrane</keyword>
<feature type="domain" description="G-protein coupled receptors family 3 profile" evidence="19">
    <location>
        <begin position="603"/>
        <end position="834"/>
    </location>
</feature>
<dbReference type="PROSITE" id="PS00981">
    <property type="entry name" value="G_PROTEIN_RECEP_F3_3"/>
    <property type="match status" value="1"/>
</dbReference>
<evidence type="ECO:0000256" key="5">
    <source>
        <dbReference type="ARBA" id="ARBA00022553"/>
    </source>
</evidence>